<evidence type="ECO:0000256" key="11">
    <source>
        <dbReference type="ARBA" id="ARBA00047469"/>
    </source>
</evidence>
<dbReference type="InterPro" id="IPR015413">
    <property type="entry name" value="Methionyl/Leucyl_tRNA_Synth"/>
</dbReference>
<keyword evidence="4" id="KW-0963">Cytoplasm</keyword>
<evidence type="ECO:0000256" key="12">
    <source>
        <dbReference type="RuleBase" id="RU363035"/>
    </source>
</evidence>
<evidence type="ECO:0000259" key="14">
    <source>
        <dbReference type="Pfam" id="PF09334"/>
    </source>
</evidence>
<dbReference type="InterPro" id="IPR023457">
    <property type="entry name" value="Met-tRNA_synth_2"/>
</dbReference>
<keyword evidence="7 12" id="KW-0067">ATP-binding</keyword>
<evidence type="ECO:0000256" key="3">
    <source>
        <dbReference type="ARBA" id="ARBA00018753"/>
    </source>
</evidence>
<evidence type="ECO:0000313" key="16">
    <source>
        <dbReference type="Proteomes" id="UP000295680"/>
    </source>
</evidence>
<dbReference type="GO" id="GO:0004823">
    <property type="term" value="F:leucine-tRNA ligase activity"/>
    <property type="evidence" value="ECO:0007669"/>
    <property type="project" value="UniProtKB-EC"/>
</dbReference>
<dbReference type="RefSeq" id="WP_132111948.1">
    <property type="nucleotide sequence ID" value="NZ_SLWS01000001.1"/>
</dbReference>
<dbReference type="Proteomes" id="UP000295680">
    <property type="component" value="Unassembled WGS sequence"/>
</dbReference>
<evidence type="ECO:0000256" key="2">
    <source>
        <dbReference type="ARBA" id="ARBA00012838"/>
    </source>
</evidence>
<dbReference type="PANTHER" id="PTHR43326">
    <property type="entry name" value="METHIONYL-TRNA SYNTHETASE"/>
    <property type="match status" value="1"/>
</dbReference>
<comment type="caution">
    <text evidence="15">The sequence shown here is derived from an EMBL/GenBank/DDBJ whole genome shotgun (WGS) entry which is preliminary data.</text>
</comment>
<dbReference type="PRINTS" id="PR01041">
    <property type="entry name" value="TRNASYNTHMET"/>
</dbReference>
<dbReference type="Gene3D" id="2.170.220.10">
    <property type="match status" value="1"/>
</dbReference>
<dbReference type="InterPro" id="IPR009080">
    <property type="entry name" value="tRNAsynth_Ia_anticodon-bd"/>
</dbReference>
<evidence type="ECO:0000256" key="5">
    <source>
        <dbReference type="ARBA" id="ARBA00022598"/>
    </source>
</evidence>
<dbReference type="InterPro" id="IPR014758">
    <property type="entry name" value="Met-tRNA_synth"/>
</dbReference>
<keyword evidence="5 12" id="KW-0436">Ligase</keyword>
<dbReference type="SUPFAM" id="SSF47323">
    <property type="entry name" value="Anticodon-binding domain of a subclass of class I aminoacyl-tRNA synthetases"/>
    <property type="match status" value="1"/>
</dbReference>
<dbReference type="InterPro" id="IPR002300">
    <property type="entry name" value="aa-tRNA-synth_Ia"/>
</dbReference>
<dbReference type="EC" id="6.1.1.10" evidence="2"/>
<accession>A0A4R2KGF6</accession>
<dbReference type="InterPro" id="IPR033911">
    <property type="entry name" value="MetRS_core"/>
</dbReference>
<proteinExistence type="inferred from homology"/>
<dbReference type="InterPro" id="IPR001412">
    <property type="entry name" value="aa-tRNA-synth_I_CS"/>
</dbReference>
<evidence type="ECO:0000256" key="6">
    <source>
        <dbReference type="ARBA" id="ARBA00022741"/>
    </source>
</evidence>
<dbReference type="PROSITE" id="PS00178">
    <property type="entry name" value="AA_TRNA_LIGASE_I"/>
    <property type="match status" value="1"/>
</dbReference>
<comment type="function">
    <text evidence="1">Is required not only for elongation of protein synthesis but also for the initiation of all mRNA translation through initiator tRNA(fMet) aminoacylation.</text>
</comment>
<evidence type="ECO:0000256" key="9">
    <source>
        <dbReference type="ARBA" id="ARBA00023146"/>
    </source>
</evidence>
<keyword evidence="16" id="KW-1185">Reference proteome</keyword>
<keyword evidence="9 12" id="KW-0030">Aminoacyl-tRNA synthetase</keyword>
<dbReference type="OrthoDB" id="9810191at2"/>
<evidence type="ECO:0000256" key="4">
    <source>
        <dbReference type="ARBA" id="ARBA00022490"/>
    </source>
</evidence>
<dbReference type="CDD" id="cd00814">
    <property type="entry name" value="MetRS_core"/>
    <property type="match status" value="1"/>
</dbReference>
<comment type="similarity">
    <text evidence="12">Belongs to the class-I aminoacyl-tRNA synthetase family.</text>
</comment>
<dbReference type="SUPFAM" id="SSF52374">
    <property type="entry name" value="Nucleotidylyl transferase"/>
    <property type="match status" value="1"/>
</dbReference>
<dbReference type="InterPro" id="IPR014729">
    <property type="entry name" value="Rossmann-like_a/b/a_fold"/>
</dbReference>
<dbReference type="EMBL" id="SLWS01000001">
    <property type="protein sequence ID" value="TCO65515.1"/>
    <property type="molecule type" value="Genomic_DNA"/>
</dbReference>
<dbReference type="GO" id="GO:0004825">
    <property type="term" value="F:methionine-tRNA ligase activity"/>
    <property type="evidence" value="ECO:0007669"/>
    <property type="project" value="UniProtKB-EC"/>
</dbReference>
<evidence type="ECO:0000256" key="10">
    <source>
        <dbReference type="ARBA" id="ARBA00030904"/>
    </source>
</evidence>
<dbReference type="PANTHER" id="PTHR43326:SF1">
    <property type="entry name" value="METHIONINE--TRNA LIGASE, MITOCHONDRIAL"/>
    <property type="match status" value="1"/>
</dbReference>
<gene>
    <name evidence="15" type="ORF">EV192_1011307</name>
</gene>
<dbReference type="AlphaFoldDB" id="A0A4R2KGF6"/>
<protein>
    <recommendedName>
        <fullName evidence="3">Methionine--tRNA ligase</fullName>
        <ecNumber evidence="2">6.1.1.10</ecNumber>
    </recommendedName>
    <alternativeName>
        <fullName evidence="10">Methionyl-tRNA synthetase</fullName>
    </alternativeName>
</protein>
<reference evidence="15 16" key="1">
    <citation type="submission" date="2019-03" db="EMBL/GenBank/DDBJ databases">
        <title>Genomic Encyclopedia of Type Strains, Phase IV (KMG-IV): sequencing the most valuable type-strain genomes for metagenomic binning, comparative biology and taxonomic classification.</title>
        <authorList>
            <person name="Goeker M."/>
        </authorList>
    </citation>
    <scope>NUCLEOTIDE SEQUENCE [LARGE SCALE GENOMIC DNA]</scope>
    <source>
        <strain evidence="15 16">DSM 45934</strain>
    </source>
</reference>
<dbReference type="GO" id="GO:0005524">
    <property type="term" value="F:ATP binding"/>
    <property type="evidence" value="ECO:0007669"/>
    <property type="project" value="UniProtKB-KW"/>
</dbReference>
<evidence type="ECO:0000256" key="7">
    <source>
        <dbReference type="ARBA" id="ARBA00022840"/>
    </source>
</evidence>
<keyword evidence="6 12" id="KW-0547">Nucleotide-binding</keyword>
<keyword evidence="8 12" id="KW-0648">Protein biosynthesis</keyword>
<dbReference type="GO" id="GO:0006431">
    <property type="term" value="P:methionyl-tRNA aminoacylation"/>
    <property type="evidence" value="ECO:0007669"/>
    <property type="project" value="InterPro"/>
</dbReference>
<organism evidence="15 16">
    <name type="scientific">Actinocrispum wychmicini</name>
    <dbReference type="NCBI Taxonomy" id="1213861"/>
    <lineage>
        <taxon>Bacteria</taxon>
        <taxon>Bacillati</taxon>
        <taxon>Actinomycetota</taxon>
        <taxon>Actinomycetes</taxon>
        <taxon>Pseudonocardiales</taxon>
        <taxon>Pseudonocardiaceae</taxon>
        <taxon>Actinocrispum</taxon>
    </lineage>
</organism>
<comment type="catalytic activity">
    <reaction evidence="11">
        <text>tRNA(Leu) + L-leucine + ATP = L-leucyl-tRNA(Leu) + AMP + diphosphate</text>
        <dbReference type="Rhea" id="RHEA:11688"/>
        <dbReference type="Rhea" id="RHEA-COMP:9613"/>
        <dbReference type="Rhea" id="RHEA-COMP:9622"/>
        <dbReference type="ChEBI" id="CHEBI:30616"/>
        <dbReference type="ChEBI" id="CHEBI:33019"/>
        <dbReference type="ChEBI" id="CHEBI:57427"/>
        <dbReference type="ChEBI" id="CHEBI:78442"/>
        <dbReference type="ChEBI" id="CHEBI:78494"/>
        <dbReference type="ChEBI" id="CHEBI:456215"/>
        <dbReference type="EC" id="6.1.1.4"/>
    </reaction>
</comment>
<name>A0A4R2KGF6_9PSEU</name>
<feature type="domain" description="Methionyl/Leucyl tRNA synthetase" evidence="14">
    <location>
        <begin position="136"/>
        <end position="354"/>
    </location>
</feature>
<evidence type="ECO:0000256" key="8">
    <source>
        <dbReference type="ARBA" id="ARBA00022917"/>
    </source>
</evidence>
<evidence type="ECO:0000259" key="13">
    <source>
        <dbReference type="Pfam" id="PF00133"/>
    </source>
</evidence>
<dbReference type="NCBIfam" id="TIGR00398">
    <property type="entry name" value="metG"/>
    <property type="match status" value="1"/>
</dbReference>
<sequence length="453" mass="49654">MRNFYVTTAIPYVNAEPHLGHALELVQADVLARHQRLRGANVRFLTGTDDNAHKNVTAARAAGVDVRTFVAANTERFAALREPLDVSYDDFIRTGFDARHASGVERLWQASADRGDFYRKSYSGLYCQGCEQFVTDSVCPEHGTAPEVVSEENWFFRLSRYESRILSALENDIRIEPAARRNEVLSFVRAGLSDISVSRPAARSGGWGIPVPGDESQVVYVWWDALANYVTALQGQDFTRWWDQASRTHVIGKGIIRFHAVYWPALLLSAGLPLPTAIFVHDYLAVAGTKISKSLGNATTTPADLATKYGTDALRWWLLADPARVGDTDFTEERLVDRYNKDLANGVGNLFNRVRGLAGTIPTGPDIALSTKVDKALADFDFRAATGAISTAVDDANRVIETSKPWQLAGSEREEVLSGLGGACRSIAHELSAFIPGGAARVLNEPKAFPRLG</sequence>
<feature type="domain" description="Aminoacyl-tRNA synthetase class Ia" evidence="13">
    <location>
        <begin position="3"/>
        <end position="50"/>
    </location>
</feature>
<evidence type="ECO:0000313" key="15">
    <source>
        <dbReference type="EMBL" id="TCO65515.1"/>
    </source>
</evidence>
<dbReference type="Pfam" id="PF00133">
    <property type="entry name" value="tRNA-synt_1"/>
    <property type="match status" value="1"/>
</dbReference>
<dbReference type="Gene3D" id="1.10.730.10">
    <property type="entry name" value="Isoleucyl-tRNA Synthetase, Domain 1"/>
    <property type="match status" value="1"/>
</dbReference>
<evidence type="ECO:0000256" key="1">
    <source>
        <dbReference type="ARBA" id="ARBA00003314"/>
    </source>
</evidence>
<dbReference type="Gene3D" id="3.40.50.620">
    <property type="entry name" value="HUPs"/>
    <property type="match status" value="1"/>
</dbReference>
<dbReference type="Pfam" id="PF09334">
    <property type="entry name" value="tRNA-synt_1g"/>
    <property type="match status" value="1"/>
</dbReference>